<dbReference type="GO" id="GO:0005829">
    <property type="term" value="C:cytosol"/>
    <property type="evidence" value="ECO:0007669"/>
    <property type="project" value="TreeGrafter"/>
</dbReference>
<dbReference type="NCBIfam" id="NF011635">
    <property type="entry name" value="PRK15061.1"/>
    <property type="match status" value="1"/>
</dbReference>
<dbReference type="Proteomes" id="UP000192366">
    <property type="component" value="Unassembled WGS sequence"/>
</dbReference>
<dbReference type="PANTHER" id="PTHR30555:SF0">
    <property type="entry name" value="CATALASE-PEROXIDASE"/>
    <property type="match status" value="1"/>
</dbReference>
<dbReference type="GO" id="GO:0070301">
    <property type="term" value="P:cellular response to hydrogen peroxide"/>
    <property type="evidence" value="ECO:0007669"/>
    <property type="project" value="TreeGrafter"/>
</dbReference>
<dbReference type="RefSeq" id="WP_083061478.1">
    <property type="nucleotide sequence ID" value="NZ_JACKVM010000008.1"/>
</dbReference>
<evidence type="ECO:0000256" key="6">
    <source>
        <dbReference type="ARBA" id="ARBA00023324"/>
    </source>
</evidence>
<dbReference type="EMBL" id="MVHJ01000031">
    <property type="protein sequence ID" value="ORA02295.1"/>
    <property type="molecule type" value="Genomic_DNA"/>
</dbReference>
<evidence type="ECO:0000259" key="13">
    <source>
        <dbReference type="PROSITE" id="PS50873"/>
    </source>
</evidence>
<dbReference type="OrthoDB" id="9759743at2"/>
<evidence type="ECO:0000256" key="10">
    <source>
        <dbReference type="HAMAP-Rule" id="MF_01961"/>
    </source>
</evidence>
<dbReference type="PRINTS" id="PR00460">
    <property type="entry name" value="BPEROXIDASE"/>
</dbReference>
<dbReference type="InterPro" id="IPR019793">
    <property type="entry name" value="Peroxidases_heam-ligand_BS"/>
</dbReference>
<dbReference type="InterPro" id="IPR019794">
    <property type="entry name" value="Peroxidases_AS"/>
</dbReference>
<evidence type="ECO:0000256" key="1">
    <source>
        <dbReference type="ARBA" id="ARBA00022559"/>
    </source>
</evidence>
<keyword evidence="15" id="KW-1185">Reference proteome</keyword>
<comment type="catalytic activity">
    <reaction evidence="7 10 11">
        <text>2 H2O2 = O2 + 2 H2O</text>
        <dbReference type="Rhea" id="RHEA:20309"/>
        <dbReference type="ChEBI" id="CHEBI:15377"/>
        <dbReference type="ChEBI" id="CHEBI:15379"/>
        <dbReference type="ChEBI" id="CHEBI:16240"/>
        <dbReference type="EC" id="1.11.1.21"/>
    </reaction>
</comment>
<dbReference type="InterPro" id="IPR002016">
    <property type="entry name" value="Haem_peroxidase"/>
</dbReference>
<dbReference type="PANTHER" id="PTHR30555">
    <property type="entry name" value="HYDROPEROXIDASE I, BIFUNCTIONAL CATALASE-PEROXIDASE"/>
    <property type="match status" value="1"/>
</dbReference>
<dbReference type="NCBIfam" id="TIGR00198">
    <property type="entry name" value="cat_per_HPI"/>
    <property type="match status" value="1"/>
</dbReference>
<dbReference type="HAMAP" id="MF_01961">
    <property type="entry name" value="Catal_peroxid"/>
    <property type="match status" value="1"/>
</dbReference>
<dbReference type="InterPro" id="IPR000763">
    <property type="entry name" value="Catalase_peroxidase"/>
</dbReference>
<protein>
    <recommendedName>
        <fullName evidence="10 11">Catalase-peroxidase</fullName>
        <shortName evidence="10">CP</shortName>
        <ecNumber evidence="10 11">1.11.1.21</ecNumber>
    </recommendedName>
    <alternativeName>
        <fullName evidence="10">Peroxidase/catalase</fullName>
    </alternativeName>
</protein>
<dbReference type="GO" id="GO:0004096">
    <property type="term" value="F:catalase activity"/>
    <property type="evidence" value="ECO:0007669"/>
    <property type="project" value="UniProtKB-UniRule"/>
</dbReference>
<name>A0A1W9YQF8_MYCBA</name>
<dbReference type="SUPFAM" id="SSF48113">
    <property type="entry name" value="Heme-dependent peroxidases"/>
    <property type="match status" value="2"/>
</dbReference>
<comment type="similarity">
    <text evidence="9 10 11">Belongs to the peroxidase family. Peroxidase/catalase subfamily.</text>
</comment>
<proteinExistence type="inferred from homology"/>
<evidence type="ECO:0000256" key="12">
    <source>
        <dbReference type="SAM" id="MobiDB-lite"/>
    </source>
</evidence>
<evidence type="ECO:0000256" key="9">
    <source>
        <dbReference type="ARBA" id="ARBA00060838"/>
    </source>
</evidence>
<keyword evidence="5 10" id="KW-0408">Iron</keyword>
<evidence type="ECO:0000313" key="14">
    <source>
        <dbReference type="EMBL" id="ORA02295.1"/>
    </source>
</evidence>
<evidence type="ECO:0000256" key="5">
    <source>
        <dbReference type="ARBA" id="ARBA00023004"/>
    </source>
</evidence>
<keyword evidence="6 10" id="KW-0376">Hydrogen peroxide</keyword>
<dbReference type="PROSITE" id="PS00435">
    <property type="entry name" value="PEROXIDASE_1"/>
    <property type="match status" value="1"/>
</dbReference>
<dbReference type="PROSITE" id="PS00436">
    <property type="entry name" value="PEROXIDASE_2"/>
    <property type="match status" value="1"/>
</dbReference>
<comment type="caution">
    <text evidence="10">Lacks conserved residue(s) required for the propagation of feature annotation.</text>
</comment>
<dbReference type="Gene3D" id="1.10.420.10">
    <property type="entry name" value="Peroxidase, domain 2"/>
    <property type="match status" value="2"/>
</dbReference>
<dbReference type="PRINTS" id="PR00458">
    <property type="entry name" value="PEROXIDASE"/>
</dbReference>
<feature type="site" description="Transition state stabilizer" evidence="10">
    <location>
        <position position="109"/>
    </location>
</feature>
<comment type="catalytic activity">
    <reaction evidence="8 10 11">
        <text>H2O2 + AH2 = A + 2 H2O</text>
        <dbReference type="Rhea" id="RHEA:30275"/>
        <dbReference type="ChEBI" id="CHEBI:13193"/>
        <dbReference type="ChEBI" id="CHEBI:15377"/>
        <dbReference type="ChEBI" id="CHEBI:16240"/>
        <dbReference type="ChEBI" id="CHEBI:17499"/>
        <dbReference type="EC" id="1.11.1.21"/>
    </reaction>
</comment>
<evidence type="ECO:0000256" key="7">
    <source>
        <dbReference type="ARBA" id="ARBA00049145"/>
    </source>
</evidence>
<feature type="binding site" description="axial binding residue" evidence="10">
    <location>
        <position position="276"/>
    </location>
    <ligand>
        <name>heme b</name>
        <dbReference type="ChEBI" id="CHEBI:60344"/>
    </ligand>
    <ligandPart>
        <name>Fe</name>
        <dbReference type="ChEBI" id="CHEBI:18248"/>
    </ligandPart>
</feature>
<evidence type="ECO:0000256" key="8">
    <source>
        <dbReference type="ARBA" id="ARBA00051651"/>
    </source>
</evidence>
<comment type="cofactor">
    <cofactor evidence="10">
        <name>heme b</name>
        <dbReference type="ChEBI" id="CHEBI:60344"/>
    </cofactor>
    <text evidence="10">Binds 1 heme b (iron(II)-protoporphyrin IX) group per dimer.</text>
</comment>
<organism evidence="14 15">
    <name type="scientific">Mycolicibacterium bacteremicum</name>
    <name type="common">Mycobacterium bacteremicum</name>
    <dbReference type="NCBI Taxonomy" id="564198"/>
    <lineage>
        <taxon>Bacteria</taxon>
        <taxon>Bacillati</taxon>
        <taxon>Actinomycetota</taxon>
        <taxon>Actinomycetes</taxon>
        <taxon>Mycobacteriales</taxon>
        <taxon>Mycobacteriaceae</taxon>
        <taxon>Mycolicibacterium</taxon>
    </lineage>
</organism>
<keyword evidence="4 10" id="KW-0560">Oxidoreductase</keyword>
<dbReference type="STRING" id="564198.BST17_24400"/>
<dbReference type="FunFam" id="1.10.420.10:FF:000004">
    <property type="entry name" value="Catalase-peroxidase"/>
    <property type="match status" value="1"/>
</dbReference>
<reference evidence="14 15" key="1">
    <citation type="submission" date="2017-02" db="EMBL/GenBank/DDBJ databases">
        <title>The new phylogeny of genus Mycobacterium.</title>
        <authorList>
            <person name="Tortoli E."/>
            <person name="Trovato A."/>
            <person name="Cirillo D.M."/>
        </authorList>
    </citation>
    <scope>NUCLEOTIDE SEQUENCE [LARGE SCALE GENOMIC DNA]</scope>
    <source>
        <strain evidence="14 15">DSM 45578</strain>
    </source>
</reference>
<comment type="PTM">
    <text evidence="10">Formation of the three residue Trp-Tyr-Met cross-link is important for the catalase, but not the peroxidase activity of the enzyme.</text>
</comment>
<evidence type="ECO:0000256" key="2">
    <source>
        <dbReference type="ARBA" id="ARBA00022617"/>
    </source>
</evidence>
<evidence type="ECO:0000256" key="4">
    <source>
        <dbReference type="ARBA" id="ARBA00023002"/>
    </source>
</evidence>
<gene>
    <name evidence="10" type="primary">katG</name>
    <name evidence="14" type="ORF">BST17_24400</name>
</gene>
<evidence type="ECO:0000256" key="3">
    <source>
        <dbReference type="ARBA" id="ARBA00022723"/>
    </source>
</evidence>
<dbReference type="Gene3D" id="1.10.520.10">
    <property type="match status" value="2"/>
</dbReference>
<dbReference type="GO" id="GO:0042744">
    <property type="term" value="P:hydrogen peroxide catabolic process"/>
    <property type="evidence" value="ECO:0007669"/>
    <property type="project" value="UniProtKB-KW"/>
</dbReference>
<feature type="domain" description="Plant heme peroxidase family profile" evidence="13">
    <location>
        <begin position="146"/>
        <end position="421"/>
    </location>
</feature>
<evidence type="ECO:0000313" key="15">
    <source>
        <dbReference type="Proteomes" id="UP000192366"/>
    </source>
</evidence>
<comment type="caution">
    <text evidence="14">The sequence shown here is derived from an EMBL/GenBank/DDBJ whole genome shotgun (WGS) entry which is preliminary data.</text>
</comment>
<dbReference type="GO" id="GO:0046872">
    <property type="term" value="F:metal ion binding"/>
    <property type="evidence" value="ECO:0007669"/>
    <property type="project" value="UniProtKB-KW"/>
</dbReference>
<keyword evidence="2 10" id="KW-0349">Heme</keyword>
<dbReference type="Pfam" id="PF00141">
    <property type="entry name" value="peroxidase"/>
    <property type="match status" value="2"/>
</dbReference>
<sequence>MPDDRPIEDSPPIGEAQTDAAQGGCPAGFGTVKPPVAGGSNRDWWPGQLNLKILQKNPDVINPHPGFDYREAVKSLDVEALRADIIEVMHTSQEWWPADFGHYGPFFIRMTWHAAGTYRVQDGRGGGGTGMQRFAPLNSWPDNVSLDKARRLLWPVKQKYGKNLSWADLLVYAGNVALEDMGFRTAGFAFGREDRWEPEEDVYWGPEQEWLDDKRYSGERDLENPLAAVQMGLIYVNPEGPAGNSDPRASAADIRDTFGRMAMNDIETAALIVGGHTFGKTHGNGDAKLVGPEPEAAPLELQGLGWHNPQGTGVGIDAVSSGLEVTWTHTPTKWDNSFLEILYSNEWELFKSPAGANQWRPKDNGWANSVPTADLKGRTHPSMLTSDLALRVDPVYEKITRRWLDHPEELAQEFAKAWFKLLHRDLGPVSRYLGPEVPKDTWLWQDLIPAGKPLSDADVATLKQAISSSGLTVSQLVSTAWKAISTFRESDKRGGANGGRLRLQPQVGWEANEPDELARVIATLEEIQGSAGVDVSFADLVVLAGNVGVETAAKAAGHDVTVPFTSGRGDATQEETDVESFSYLEPKIDGFRNFLGKGLRLPAEYYLIDRANLLDISGPELTALVGGLRVLDTNFGGTQHGVFTARPGALTNDFFVNLLDQGIKWEPSPADDGTYVGNDRATGAQKYTGTRNDLVFGSNSQLRAWAEVYAENGAEAKFVEDFVAVWAKLTNADRYDLS</sequence>
<feature type="region of interest" description="Disordered" evidence="12">
    <location>
        <begin position="1"/>
        <end position="32"/>
    </location>
</feature>
<comment type="subunit">
    <text evidence="10">Homodimer or homotetramer.</text>
</comment>
<dbReference type="InterPro" id="IPR010255">
    <property type="entry name" value="Haem_peroxidase_sf"/>
</dbReference>
<dbReference type="PROSITE" id="PS50873">
    <property type="entry name" value="PEROXIDASE_4"/>
    <property type="match status" value="1"/>
</dbReference>
<keyword evidence="3 10" id="KW-0479">Metal-binding</keyword>
<dbReference type="AlphaFoldDB" id="A0A1W9YQF8"/>
<keyword evidence="1 10" id="KW-0575">Peroxidase</keyword>
<dbReference type="FunFam" id="1.10.520.10:FF:000002">
    <property type="entry name" value="Catalase-peroxidase"/>
    <property type="match status" value="1"/>
</dbReference>
<feature type="active site" description="Proton acceptor" evidence="10">
    <location>
        <position position="113"/>
    </location>
</feature>
<evidence type="ECO:0000256" key="11">
    <source>
        <dbReference type="RuleBase" id="RU003451"/>
    </source>
</evidence>
<feature type="cross-link" description="Tryptophyl-tyrosyl-methioninium (Tyr-Met) (with Trp-112)" evidence="10">
    <location>
        <begin position="235"/>
        <end position="261"/>
    </location>
</feature>
<dbReference type="EC" id="1.11.1.21" evidence="10 11"/>
<dbReference type="GO" id="GO:0020037">
    <property type="term" value="F:heme binding"/>
    <property type="evidence" value="ECO:0007669"/>
    <property type="project" value="InterPro"/>
</dbReference>
<comment type="function">
    <text evidence="10">Bifunctional enzyme with both catalase and broad-spectrum peroxidase activity.</text>
</comment>
<accession>A0A1W9YQF8</accession>